<gene>
    <name evidence="3" type="ORF">L5014_12725</name>
</gene>
<feature type="compositionally biased region" description="Basic residues" evidence="1">
    <location>
        <begin position="56"/>
        <end position="66"/>
    </location>
</feature>
<keyword evidence="4" id="KW-1185">Reference proteome</keyword>
<evidence type="ECO:0000313" key="4">
    <source>
        <dbReference type="Proteomes" id="UP001139308"/>
    </source>
</evidence>
<comment type="caution">
    <text evidence="3">The sequence shown here is derived from an EMBL/GenBank/DDBJ whole genome shotgun (WGS) entry which is preliminary data.</text>
</comment>
<protein>
    <submittedName>
        <fullName evidence="3">Uncharacterized protein</fullName>
    </submittedName>
</protein>
<evidence type="ECO:0000256" key="1">
    <source>
        <dbReference type="SAM" id="MobiDB-lite"/>
    </source>
</evidence>
<dbReference type="EMBL" id="JAKLJA010000008">
    <property type="protein sequence ID" value="MCG5074216.1"/>
    <property type="molecule type" value="Genomic_DNA"/>
</dbReference>
<reference evidence="3" key="1">
    <citation type="submission" date="2022-01" db="EMBL/GenBank/DDBJ databases">
        <title>Genome sequence and assembly of Parabukholderia sp. RG36.</title>
        <authorList>
            <person name="Chhetri G."/>
        </authorList>
    </citation>
    <scope>NUCLEOTIDE SEQUENCE</scope>
    <source>
        <strain evidence="3">RG36</strain>
    </source>
</reference>
<feature type="signal peptide" evidence="2">
    <location>
        <begin position="1"/>
        <end position="19"/>
    </location>
</feature>
<dbReference type="AlphaFoldDB" id="A0A9X1UKH9"/>
<feature type="chain" id="PRO_5040723848" evidence="2">
    <location>
        <begin position="20"/>
        <end position="167"/>
    </location>
</feature>
<sequence>MRSILTGTLLCVLASTALAGEHYTEVWNPPEARTPEARMPAARTPAAHPATPEKKAHAHHGAKHKLARLDTRKVAEPALRASAATVPVLPNMPNGVPNGAAHGGSKSDRDGTPFIPPQIGPDGNVLQVSYAAPARRAQKPLMLVPTTIPAAGSSAASSAGSSISRAR</sequence>
<proteinExistence type="predicted"/>
<evidence type="ECO:0000313" key="3">
    <source>
        <dbReference type="EMBL" id="MCG5074216.1"/>
    </source>
</evidence>
<feature type="region of interest" description="Disordered" evidence="1">
    <location>
        <begin position="29"/>
        <end position="69"/>
    </location>
</feature>
<evidence type="ECO:0000256" key="2">
    <source>
        <dbReference type="SAM" id="SignalP"/>
    </source>
</evidence>
<name>A0A9X1UKH9_9BURK</name>
<feature type="region of interest" description="Disordered" evidence="1">
    <location>
        <begin position="89"/>
        <end position="119"/>
    </location>
</feature>
<feature type="region of interest" description="Disordered" evidence="1">
    <location>
        <begin position="148"/>
        <end position="167"/>
    </location>
</feature>
<accession>A0A9X1UKH9</accession>
<feature type="compositionally biased region" description="Low complexity" evidence="1">
    <location>
        <begin position="37"/>
        <end position="50"/>
    </location>
</feature>
<keyword evidence="2" id="KW-0732">Signal</keyword>
<dbReference type="RefSeq" id="WP_238464061.1">
    <property type="nucleotide sequence ID" value="NZ_JAKLJA010000008.1"/>
</dbReference>
<organism evidence="3 4">
    <name type="scientific">Paraburkholderia tagetis</name>
    <dbReference type="NCBI Taxonomy" id="2913261"/>
    <lineage>
        <taxon>Bacteria</taxon>
        <taxon>Pseudomonadati</taxon>
        <taxon>Pseudomonadota</taxon>
        <taxon>Betaproteobacteria</taxon>
        <taxon>Burkholderiales</taxon>
        <taxon>Burkholderiaceae</taxon>
        <taxon>Paraburkholderia</taxon>
    </lineage>
</organism>
<dbReference type="Proteomes" id="UP001139308">
    <property type="component" value="Unassembled WGS sequence"/>
</dbReference>